<reference evidence="1" key="2">
    <citation type="submission" date="2023-05" db="EMBL/GenBank/DDBJ databases">
        <authorList>
            <person name="Schelkunov M.I."/>
        </authorList>
    </citation>
    <scope>NUCLEOTIDE SEQUENCE</scope>
    <source>
        <strain evidence="1">Hsosn_3</strain>
        <tissue evidence="1">Leaf</tissue>
    </source>
</reference>
<dbReference type="AlphaFoldDB" id="A0AAD8J9Q0"/>
<comment type="caution">
    <text evidence="1">The sequence shown here is derived from an EMBL/GenBank/DDBJ whole genome shotgun (WGS) entry which is preliminary data.</text>
</comment>
<evidence type="ECO:0000313" key="1">
    <source>
        <dbReference type="EMBL" id="KAK1399419.1"/>
    </source>
</evidence>
<gene>
    <name evidence="1" type="ORF">POM88_009282</name>
</gene>
<dbReference type="Proteomes" id="UP001237642">
    <property type="component" value="Unassembled WGS sequence"/>
</dbReference>
<sequence>MEMDEGFAMISLNEEEQDGLIYEENVGELSEIDTRWCLVGRFLTDSSIDSQAMQHKMASLWRPGKEPRHRNHTIGSRWLRMGGVTPVSNTVADSGDNIVTKIDASTLTRGEKSGIVAYGNKQITSLVTGENQGAISDMAIRNTNMLFKNQESNLQDFSINSEVENTVFISEWPEKAKDGPRAWT</sequence>
<dbReference type="EMBL" id="JAUIZM010000002">
    <property type="protein sequence ID" value="KAK1399419.1"/>
    <property type="molecule type" value="Genomic_DNA"/>
</dbReference>
<accession>A0AAD8J9Q0</accession>
<keyword evidence="2" id="KW-1185">Reference proteome</keyword>
<protein>
    <submittedName>
        <fullName evidence="1">Uncharacterized protein</fullName>
    </submittedName>
</protein>
<name>A0AAD8J9Q0_9APIA</name>
<organism evidence="1 2">
    <name type="scientific">Heracleum sosnowskyi</name>
    <dbReference type="NCBI Taxonomy" id="360622"/>
    <lineage>
        <taxon>Eukaryota</taxon>
        <taxon>Viridiplantae</taxon>
        <taxon>Streptophyta</taxon>
        <taxon>Embryophyta</taxon>
        <taxon>Tracheophyta</taxon>
        <taxon>Spermatophyta</taxon>
        <taxon>Magnoliopsida</taxon>
        <taxon>eudicotyledons</taxon>
        <taxon>Gunneridae</taxon>
        <taxon>Pentapetalae</taxon>
        <taxon>asterids</taxon>
        <taxon>campanulids</taxon>
        <taxon>Apiales</taxon>
        <taxon>Apiaceae</taxon>
        <taxon>Apioideae</taxon>
        <taxon>apioid superclade</taxon>
        <taxon>Tordylieae</taxon>
        <taxon>Tordyliinae</taxon>
        <taxon>Heracleum</taxon>
    </lineage>
</organism>
<proteinExistence type="predicted"/>
<evidence type="ECO:0000313" key="2">
    <source>
        <dbReference type="Proteomes" id="UP001237642"/>
    </source>
</evidence>
<reference evidence="1" key="1">
    <citation type="submission" date="2023-02" db="EMBL/GenBank/DDBJ databases">
        <title>Genome of toxic invasive species Heracleum sosnowskyi carries increased number of genes despite the absence of recent whole-genome duplications.</title>
        <authorList>
            <person name="Schelkunov M."/>
            <person name="Shtratnikova V."/>
            <person name="Makarenko M."/>
            <person name="Klepikova A."/>
            <person name="Omelchenko D."/>
            <person name="Novikova G."/>
            <person name="Obukhova E."/>
            <person name="Bogdanov V."/>
            <person name="Penin A."/>
            <person name="Logacheva M."/>
        </authorList>
    </citation>
    <scope>NUCLEOTIDE SEQUENCE</scope>
    <source>
        <strain evidence="1">Hsosn_3</strain>
        <tissue evidence="1">Leaf</tissue>
    </source>
</reference>